<accession>A0A8K0IBZ8</accession>
<name>A0A8K0IBZ8_COCNU</name>
<dbReference type="OrthoDB" id="1928482at2759"/>
<sequence>MASECEPTKQRRYDLSMSRRTRRPPTTTSTTKSSQDEDEELQKKSNNGFHHVSLKELMKESNGEKAESRTGQGNGDDMKLMETAAEKNLPIVRKQGEGIQGAKMAGLVSRYAKVLNHLIKAKRSSKKKNVVQLLM</sequence>
<feature type="region of interest" description="Disordered" evidence="1">
    <location>
        <begin position="1"/>
        <end position="77"/>
    </location>
</feature>
<gene>
    <name evidence="2" type="ORF">COCNU_06G014130</name>
</gene>
<evidence type="ECO:0000256" key="1">
    <source>
        <dbReference type="SAM" id="MobiDB-lite"/>
    </source>
</evidence>
<evidence type="ECO:0000313" key="2">
    <source>
        <dbReference type="EMBL" id="KAG1347584.1"/>
    </source>
</evidence>
<feature type="compositionally biased region" description="Low complexity" evidence="1">
    <location>
        <begin position="24"/>
        <end position="33"/>
    </location>
</feature>
<reference evidence="2" key="2">
    <citation type="submission" date="2019-07" db="EMBL/GenBank/DDBJ databases">
        <authorList>
            <person name="Yang Y."/>
            <person name="Bocs S."/>
            <person name="Baudouin L."/>
        </authorList>
    </citation>
    <scope>NUCLEOTIDE SEQUENCE</scope>
    <source>
        <tissue evidence="2">Spear leaf of Hainan Tall coconut</tissue>
    </source>
</reference>
<feature type="compositionally biased region" description="Basic and acidic residues" evidence="1">
    <location>
        <begin position="53"/>
        <end position="68"/>
    </location>
</feature>
<dbReference type="EMBL" id="CM017877">
    <property type="protein sequence ID" value="KAG1347584.1"/>
    <property type="molecule type" value="Genomic_DNA"/>
</dbReference>
<proteinExistence type="predicted"/>
<dbReference type="Proteomes" id="UP000797356">
    <property type="component" value="Chromosome 6"/>
</dbReference>
<dbReference type="AlphaFoldDB" id="A0A8K0IBZ8"/>
<comment type="caution">
    <text evidence="2">The sequence shown here is derived from an EMBL/GenBank/DDBJ whole genome shotgun (WGS) entry which is preliminary data.</text>
</comment>
<evidence type="ECO:0000313" key="3">
    <source>
        <dbReference type="Proteomes" id="UP000797356"/>
    </source>
</evidence>
<keyword evidence="3" id="KW-1185">Reference proteome</keyword>
<organism evidence="2 3">
    <name type="scientific">Cocos nucifera</name>
    <name type="common">Coconut palm</name>
    <dbReference type="NCBI Taxonomy" id="13894"/>
    <lineage>
        <taxon>Eukaryota</taxon>
        <taxon>Viridiplantae</taxon>
        <taxon>Streptophyta</taxon>
        <taxon>Embryophyta</taxon>
        <taxon>Tracheophyta</taxon>
        <taxon>Spermatophyta</taxon>
        <taxon>Magnoliopsida</taxon>
        <taxon>Liliopsida</taxon>
        <taxon>Arecaceae</taxon>
        <taxon>Arecoideae</taxon>
        <taxon>Cocoseae</taxon>
        <taxon>Attaleinae</taxon>
        <taxon>Cocos</taxon>
    </lineage>
</organism>
<reference evidence="2" key="1">
    <citation type="journal article" date="2017" name="Gigascience">
        <title>The genome draft of coconut (Cocos nucifera).</title>
        <authorList>
            <person name="Xiao Y."/>
            <person name="Xu P."/>
            <person name="Fan H."/>
            <person name="Baudouin L."/>
            <person name="Xia W."/>
            <person name="Bocs S."/>
            <person name="Xu J."/>
            <person name="Li Q."/>
            <person name="Guo A."/>
            <person name="Zhou L."/>
            <person name="Li J."/>
            <person name="Wu Y."/>
            <person name="Ma Z."/>
            <person name="Armero A."/>
            <person name="Issali A.E."/>
            <person name="Liu N."/>
            <person name="Peng M."/>
            <person name="Yang Y."/>
        </authorList>
    </citation>
    <scope>NUCLEOTIDE SEQUENCE</scope>
    <source>
        <tissue evidence="2">Spear leaf of Hainan Tall coconut</tissue>
    </source>
</reference>
<feature type="compositionally biased region" description="Basic and acidic residues" evidence="1">
    <location>
        <begin position="1"/>
        <end position="14"/>
    </location>
</feature>
<protein>
    <submittedName>
        <fullName evidence="2">Putative ubiquitin-conjugating enzyme E2 S</fullName>
    </submittedName>
</protein>